<evidence type="ECO:0000256" key="1">
    <source>
        <dbReference type="ARBA" id="ARBA00043967"/>
    </source>
</evidence>
<dbReference type="Proteomes" id="UP000196560">
    <property type="component" value="Unassembled WGS sequence"/>
</dbReference>
<dbReference type="InterPro" id="IPR037284">
    <property type="entry name" value="SUF_FeS_clus_asmbl_SufBD_sf"/>
</dbReference>
<dbReference type="InterPro" id="IPR055346">
    <property type="entry name" value="Fe-S_cluster_assembly_SufBD"/>
</dbReference>
<reference evidence="5" key="1">
    <citation type="submission" date="2017-04" db="EMBL/GenBank/DDBJ databases">
        <title>Function of individual gut microbiota members based on whole genome sequencing of pure cultures obtained from chicken caecum.</title>
        <authorList>
            <person name="Medvecky M."/>
            <person name="Cejkova D."/>
            <person name="Polansky O."/>
            <person name="Karasova D."/>
            <person name="Kubasova T."/>
            <person name="Cizek A."/>
            <person name="Rychlik I."/>
        </authorList>
    </citation>
    <scope>NUCLEOTIDE SEQUENCE [LARGE SCALE GENOMIC DNA]</scope>
    <source>
        <strain evidence="5">An70</strain>
    </source>
</reference>
<name>A0A1Y3UBT3_9ACTN</name>
<accession>A0A1Y3UBT3</accession>
<dbReference type="InterPro" id="IPR000825">
    <property type="entry name" value="SUF_FeS_clus_asmbl_SufBD_core"/>
</dbReference>
<protein>
    <submittedName>
        <fullName evidence="4">ABC transporter permease</fullName>
    </submittedName>
</protein>
<gene>
    <name evidence="4" type="ORF">B5G21_01530</name>
</gene>
<keyword evidence="5" id="KW-1185">Reference proteome</keyword>
<dbReference type="STRING" id="1118060.GCA_000311845_00803"/>
<comment type="caution">
    <text evidence="4">The sequence shown here is derived from an EMBL/GenBank/DDBJ whole genome shotgun (WGS) entry which is preliminary data.</text>
</comment>
<sequence length="466" mass="48771">MDSLTIKHANAMPAPTWGWLRMNDTQIEIPMSLAPGGSMEVDTEDRLFDHAMSFEGAVAELQARLDAARATANEDSAGDDRACVRAALAENAARNVAADGAAEMPGTAETAETAESGSANAPAADLELPALSRYQKRAALEEAALDVATAFETGIGADARAYLNFLARETMVLAAAKDTQERSTIRVEAEAGEAAAASIDVVAAPGSTFDLVIALDATAAMGAEDNATTALAGTTLRVFAGSHARVNVTVYALGTPTAMLLDDEGYVLDEGARVNVRHVVLGGELTVTGLAADVRGDTARLDIDTRYLASGSEQRDFNYVVRQRGRKTVSNMNANGVLAGTSKKVLRGTIDLVHGCKGSEGSEQETVLLASEGVDNKTVPTILCDEDDVAGNHGATIGHVRPEQLFYLESRGVSAEAAEALFIRAKLEDAALSAPDERIRASVLRLGEALIPGFTDDIDAPKEDAA</sequence>
<dbReference type="AlphaFoldDB" id="A0A1Y3UBT3"/>
<proteinExistence type="inferred from homology"/>
<dbReference type="Pfam" id="PF01458">
    <property type="entry name" value="SUFBD_core"/>
    <property type="match status" value="1"/>
</dbReference>
<dbReference type="eggNOG" id="COG0719">
    <property type="taxonomic scope" value="Bacteria"/>
</dbReference>
<evidence type="ECO:0000313" key="5">
    <source>
        <dbReference type="Proteomes" id="UP000196560"/>
    </source>
</evidence>
<dbReference type="SUPFAM" id="SSF101960">
    <property type="entry name" value="Stabilizer of iron transporter SufD"/>
    <property type="match status" value="1"/>
</dbReference>
<feature type="compositionally biased region" description="Low complexity" evidence="2">
    <location>
        <begin position="99"/>
        <end position="121"/>
    </location>
</feature>
<evidence type="ECO:0000259" key="3">
    <source>
        <dbReference type="Pfam" id="PF01458"/>
    </source>
</evidence>
<feature type="domain" description="SUF system FeS cluster assembly SufBD core" evidence="3">
    <location>
        <begin position="191"/>
        <end position="425"/>
    </location>
</feature>
<organism evidence="4 5">
    <name type="scientific">Enorma massiliensis</name>
    <dbReference type="NCBI Taxonomy" id="1472761"/>
    <lineage>
        <taxon>Bacteria</taxon>
        <taxon>Bacillati</taxon>
        <taxon>Actinomycetota</taxon>
        <taxon>Coriobacteriia</taxon>
        <taxon>Coriobacteriales</taxon>
        <taxon>Coriobacteriaceae</taxon>
        <taxon>Enorma</taxon>
    </lineage>
</organism>
<dbReference type="RefSeq" id="WP_087185732.1">
    <property type="nucleotide sequence ID" value="NZ_NFHO01000001.1"/>
</dbReference>
<dbReference type="EMBL" id="NFHO01000001">
    <property type="protein sequence ID" value="OUN44638.1"/>
    <property type="molecule type" value="Genomic_DNA"/>
</dbReference>
<comment type="similarity">
    <text evidence="1">Belongs to the iron-sulfur cluster assembly SufBD family.</text>
</comment>
<evidence type="ECO:0000313" key="4">
    <source>
        <dbReference type="EMBL" id="OUN44638.1"/>
    </source>
</evidence>
<dbReference type="GO" id="GO:0016226">
    <property type="term" value="P:iron-sulfur cluster assembly"/>
    <property type="evidence" value="ECO:0007669"/>
    <property type="project" value="InterPro"/>
</dbReference>
<dbReference type="PANTHER" id="PTHR30508:SF1">
    <property type="entry name" value="UPF0051 PROTEIN ABCI8, CHLOROPLASTIC-RELATED"/>
    <property type="match status" value="1"/>
</dbReference>
<dbReference type="PANTHER" id="PTHR30508">
    <property type="entry name" value="FES CLUSTER ASSEMBLY PROTEIN SUF"/>
    <property type="match status" value="1"/>
</dbReference>
<evidence type="ECO:0000256" key="2">
    <source>
        <dbReference type="SAM" id="MobiDB-lite"/>
    </source>
</evidence>
<feature type="region of interest" description="Disordered" evidence="2">
    <location>
        <begin position="99"/>
        <end position="122"/>
    </location>
</feature>